<keyword evidence="1" id="KW-0812">Transmembrane</keyword>
<keyword evidence="3" id="KW-1185">Reference proteome</keyword>
<dbReference type="AlphaFoldDB" id="A0A1I6NTU3"/>
<accession>A0A1I6NTU3</accession>
<reference evidence="3" key="1">
    <citation type="submission" date="2016-10" db="EMBL/GenBank/DDBJ databases">
        <authorList>
            <person name="Varghese N."/>
            <person name="Submissions S."/>
        </authorList>
    </citation>
    <scope>NUCLEOTIDE SEQUENCE [LARGE SCALE GENOMIC DNA]</scope>
    <source>
        <strain evidence="3">CGMCC 1.10683</strain>
    </source>
</reference>
<dbReference type="STRING" id="871741.SAMN05192570_0502"/>
<feature type="transmembrane region" description="Helical" evidence="1">
    <location>
        <begin position="117"/>
        <end position="136"/>
    </location>
</feature>
<evidence type="ECO:0008006" key="4">
    <source>
        <dbReference type="Google" id="ProtNLM"/>
    </source>
</evidence>
<dbReference type="InterPro" id="IPR011322">
    <property type="entry name" value="N-reg_PII-like_a/b"/>
</dbReference>
<dbReference type="SUPFAM" id="SSF54913">
    <property type="entry name" value="GlnB-like"/>
    <property type="match status" value="1"/>
</dbReference>
<dbReference type="EMBL" id="FOZV01000001">
    <property type="protein sequence ID" value="SFS31372.1"/>
    <property type="molecule type" value="Genomic_DNA"/>
</dbReference>
<dbReference type="Gene3D" id="3.30.70.790">
    <property type="entry name" value="UreE, C-terminal domain"/>
    <property type="match status" value="1"/>
</dbReference>
<proteinExistence type="predicted"/>
<dbReference type="Proteomes" id="UP000198788">
    <property type="component" value="Unassembled WGS sequence"/>
</dbReference>
<protein>
    <recommendedName>
        <fullName evidence="4">Signal transducing protein</fullName>
    </recommendedName>
</protein>
<evidence type="ECO:0000313" key="3">
    <source>
        <dbReference type="Proteomes" id="UP000198788"/>
    </source>
</evidence>
<dbReference type="OrthoDB" id="7205980at2"/>
<evidence type="ECO:0000256" key="1">
    <source>
        <dbReference type="SAM" id="Phobius"/>
    </source>
</evidence>
<dbReference type="RefSeq" id="WP_092306413.1">
    <property type="nucleotide sequence ID" value="NZ_FOZV01000001.1"/>
</dbReference>
<keyword evidence="1" id="KW-1133">Transmembrane helix</keyword>
<organism evidence="2 3">
    <name type="scientific">Brevundimonas viscosa</name>
    <dbReference type="NCBI Taxonomy" id="871741"/>
    <lineage>
        <taxon>Bacteria</taxon>
        <taxon>Pseudomonadati</taxon>
        <taxon>Pseudomonadota</taxon>
        <taxon>Alphaproteobacteria</taxon>
        <taxon>Caulobacterales</taxon>
        <taxon>Caulobacteraceae</taxon>
        <taxon>Brevundimonas</taxon>
    </lineage>
</organism>
<evidence type="ECO:0000313" key="2">
    <source>
        <dbReference type="EMBL" id="SFS31372.1"/>
    </source>
</evidence>
<gene>
    <name evidence="2" type="ORF">SAMN05192570_0502</name>
</gene>
<name>A0A1I6NTU3_9CAUL</name>
<sequence length="145" mass="15541">MAQVEIARFDDVYEAELAVAFLAAHGVSAQVADRGLATIDPLLQRAVGGLRVMAEARDGPRARDLLARAKAGEFAEEDADAIPEQETAGSTGVAVLSALAGGFSGTRRLRRLRPVHWIGLGLVILLFVVPWLFHWLTRLGFIPAG</sequence>
<keyword evidence="1" id="KW-0472">Membrane</keyword>